<dbReference type="Gene3D" id="3.30.1330.60">
    <property type="entry name" value="OmpA-like domain"/>
    <property type="match status" value="1"/>
</dbReference>
<dbReference type="PROSITE" id="PS51257">
    <property type="entry name" value="PROKAR_LIPOPROTEIN"/>
    <property type="match status" value="1"/>
</dbReference>
<evidence type="ECO:0000259" key="7">
    <source>
        <dbReference type="PROSITE" id="PS51123"/>
    </source>
</evidence>
<dbReference type="InterPro" id="IPR036737">
    <property type="entry name" value="OmpA-like_sf"/>
</dbReference>
<protein>
    <submittedName>
        <fullName evidence="8">OmpA family protein</fullName>
    </submittedName>
</protein>
<reference evidence="8 9" key="1">
    <citation type="submission" date="2020-08" db="EMBL/GenBank/DDBJ databases">
        <title>A Genomic Blueprint of the Chicken Gut Microbiome.</title>
        <authorList>
            <person name="Gilroy R."/>
            <person name="Ravi A."/>
            <person name="Getino M."/>
            <person name="Pursley I."/>
            <person name="Horton D.L."/>
            <person name="Alikhan N.-F."/>
            <person name="Baker D."/>
            <person name="Gharbi K."/>
            <person name="Hall N."/>
            <person name="Watson M."/>
            <person name="Adriaenssens E.M."/>
            <person name="Foster-Nyarko E."/>
            <person name="Jarju S."/>
            <person name="Secka A."/>
            <person name="Antonio M."/>
            <person name="Oren A."/>
            <person name="Chaudhuri R."/>
            <person name="La Ragione R.M."/>
            <person name="Hildebrand F."/>
            <person name="Pallen M.J."/>
        </authorList>
    </citation>
    <scope>NUCLEOTIDE SEQUENCE [LARGE SCALE GENOMIC DNA]</scope>
    <source>
        <strain evidence="8 9">Sa3CUA2</strain>
    </source>
</reference>
<proteinExistence type="predicted"/>
<keyword evidence="9" id="KW-1185">Reference proteome</keyword>
<organism evidence="8 9">
    <name type="scientific">Cellulomonas avistercoris</name>
    <dbReference type="NCBI Taxonomy" id="2762242"/>
    <lineage>
        <taxon>Bacteria</taxon>
        <taxon>Bacillati</taxon>
        <taxon>Actinomycetota</taxon>
        <taxon>Actinomycetes</taxon>
        <taxon>Micrococcales</taxon>
        <taxon>Cellulomonadaceae</taxon>
        <taxon>Cellulomonas</taxon>
    </lineage>
</organism>
<keyword evidence="6" id="KW-0732">Signal</keyword>
<feature type="chain" id="PRO_5047366575" evidence="6">
    <location>
        <begin position="25"/>
        <end position="505"/>
    </location>
</feature>
<keyword evidence="2 4" id="KW-0472">Membrane</keyword>
<evidence type="ECO:0000256" key="5">
    <source>
        <dbReference type="SAM" id="MobiDB-lite"/>
    </source>
</evidence>
<evidence type="ECO:0000256" key="4">
    <source>
        <dbReference type="PROSITE-ProRule" id="PRU00473"/>
    </source>
</evidence>
<sequence>MHRVTLPALTAVLALFLVGCTGDAPGPTPSPTGKATSAAPTDDVDGAVTREVEVSGAPVELTVHPLQVADGIGLLTVDYVMAEDAPAGANVVLNMLLSADAGISDVGGIRLVDLESSQVWLSGNDAGVYPRVKPTVLMPGTTQRTESFFADPGVESVDVLFPFFGLVTDVPVVDADAGATTPEDVGLTAGAQYPVHSLDAFTVAFDDSATTSVEGEETTVTLASDVLFATDEFVLTTDAAARVDAAAAQIAQAAQAGEVRVVGHTDDAASDAYNLDLSQKRATSVAERLGAGLGGAFTLVTEGKGETEPIAAGSSPEARAANRRVEIRFTATSPAAALVGAGTTAPPPEPTGATGTGHDPVAVTVRDATYDAAVESVVRRSGHLVGTIVLTRTSAGGGGVDGVLGSAVTGRAAARGLSLYSKVAGANAATLLGDGMRVYPSDYVAVPAADGKTDQRAILADQFLKGRVEQGQSIAVTVVWPDTGQDTVSLDVPDVLRITDIPVED</sequence>
<feature type="domain" description="OmpA-like" evidence="7">
    <location>
        <begin position="215"/>
        <end position="333"/>
    </location>
</feature>
<dbReference type="SUPFAM" id="SSF103088">
    <property type="entry name" value="OmpA-like"/>
    <property type="match status" value="1"/>
</dbReference>
<comment type="caution">
    <text evidence="8">The sequence shown here is derived from an EMBL/GenBank/DDBJ whole genome shotgun (WGS) entry which is preliminary data.</text>
</comment>
<dbReference type="Proteomes" id="UP000604241">
    <property type="component" value="Unassembled WGS sequence"/>
</dbReference>
<keyword evidence="3" id="KW-0998">Cell outer membrane</keyword>
<evidence type="ECO:0000313" key="9">
    <source>
        <dbReference type="Proteomes" id="UP000604241"/>
    </source>
</evidence>
<feature type="region of interest" description="Disordered" evidence="5">
    <location>
        <begin position="339"/>
        <end position="359"/>
    </location>
</feature>
<evidence type="ECO:0000256" key="1">
    <source>
        <dbReference type="ARBA" id="ARBA00004442"/>
    </source>
</evidence>
<evidence type="ECO:0000313" key="8">
    <source>
        <dbReference type="EMBL" id="MBD7918397.1"/>
    </source>
</evidence>
<dbReference type="PANTHER" id="PTHR30329:SF21">
    <property type="entry name" value="LIPOPROTEIN YIAD-RELATED"/>
    <property type="match status" value="1"/>
</dbReference>
<dbReference type="Pfam" id="PF00691">
    <property type="entry name" value="OmpA"/>
    <property type="match status" value="1"/>
</dbReference>
<dbReference type="PANTHER" id="PTHR30329">
    <property type="entry name" value="STATOR ELEMENT OF FLAGELLAR MOTOR COMPLEX"/>
    <property type="match status" value="1"/>
</dbReference>
<dbReference type="RefSeq" id="WP_191782505.1">
    <property type="nucleotide sequence ID" value="NZ_JACSQV010000006.1"/>
</dbReference>
<dbReference type="CDD" id="cd07185">
    <property type="entry name" value="OmpA_C-like"/>
    <property type="match status" value="1"/>
</dbReference>
<dbReference type="InterPro" id="IPR006665">
    <property type="entry name" value="OmpA-like"/>
</dbReference>
<comment type="subcellular location">
    <subcellularLocation>
        <location evidence="1">Cell outer membrane</location>
    </subcellularLocation>
</comment>
<dbReference type="InterPro" id="IPR006664">
    <property type="entry name" value="OMP_bac"/>
</dbReference>
<dbReference type="EMBL" id="JACSQV010000006">
    <property type="protein sequence ID" value="MBD7918397.1"/>
    <property type="molecule type" value="Genomic_DNA"/>
</dbReference>
<dbReference type="PRINTS" id="PR01021">
    <property type="entry name" value="OMPADOMAIN"/>
</dbReference>
<dbReference type="InterPro" id="IPR050330">
    <property type="entry name" value="Bact_OuterMem_StrucFunc"/>
</dbReference>
<evidence type="ECO:0000256" key="3">
    <source>
        <dbReference type="ARBA" id="ARBA00023237"/>
    </source>
</evidence>
<accession>A0ABR8QD88</accession>
<evidence type="ECO:0000256" key="2">
    <source>
        <dbReference type="ARBA" id="ARBA00023136"/>
    </source>
</evidence>
<feature type="signal peptide" evidence="6">
    <location>
        <begin position="1"/>
        <end position="24"/>
    </location>
</feature>
<gene>
    <name evidence="8" type="ORF">H9657_08920</name>
</gene>
<dbReference type="PROSITE" id="PS51123">
    <property type="entry name" value="OMPA_2"/>
    <property type="match status" value="1"/>
</dbReference>
<evidence type="ECO:0000256" key="6">
    <source>
        <dbReference type="SAM" id="SignalP"/>
    </source>
</evidence>
<name>A0ABR8QD88_9CELL</name>